<dbReference type="GO" id="GO:0003723">
    <property type="term" value="F:RNA binding"/>
    <property type="evidence" value="ECO:0007669"/>
    <property type="project" value="UniProtKB-KW"/>
</dbReference>
<feature type="transmembrane region" description="Helical" evidence="3">
    <location>
        <begin position="37"/>
        <end position="61"/>
    </location>
</feature>
<dbReference type="SMART" id="SM00360">
    <property type="entry name" value="RRM"/>
    <property type="match status" value="1"/>
</dbReference>
<sequence>MLKKLKAMWPVVTLVLILLFGAGISFAMDSGASKKEVAQQIAFHGAVTLFMVYVTAVLGLSETKSPYQSSKRSKRSPKQSKSSKNTKNTKPSAPRLPKEGPVTIHVRNLASDVFETHLREIFSKYGEVNSVRIIADKETGDSKGYGFIEMSKPSEAGKAIEEVNGTDLSGKAINVTVAKSRRPKNKNYTNKS</sequence>
<keyword evidence="1" id="KW-0694">RNA-binding</keyword>
<dbReference type="PANTHER" id="PTHR48027">
    <property type="entry name" value="HETEROGENEOUS NUCLEAR RIBONUCLEOPROTEIN 87F-RELATED"/>
    <property type="match status" value="1"/>
</dbReference>
<feature type="region of interest" description="Disordered" evidence="2">
    <location>
        <begin position="65"/>
        <end position="101"/>
    </location>
</feature>
<evidence type="ECO:0000256" key="2">
    <source>
        <dbReference type="SAM" id="MobiDB-lite"/>
    </source>
</evidence>
<dbReference type="InterPro" id="IPR035979">
    <property type="entry name" value="RBD_domain_sf"/>
</dbReference>
<protein>
    <submittedName>
        <fullName evidence="5">Splicing factor, CC1-like family</fullName>
    </submittedName>
</protein>
<evidence type="ECO:0000259" key="4">
    <source>
        <dbReference type="PROSITE" id="PS50102"/>
    </source>
</evidence>
<dbReference type="AlphaFoldDB" id="A0A1W6LJR2"/>
<dbReference type="InterPro" id="IPR012677">
    <property type="entry name" value="Nucleotide-bd_a/b_plait_sf"/>
</dbReference>
<accession>A0A1W6LJR2</accession>
<feature type="domain" description="RRM" evidence="4">
    <location>
        <begin position="102"/>
        <end position="180"/>
    </location>
</feature>
<proteinExistence type="predicted"/>
<keyword evidence="3" id="KW-1133">Transmembrane helix</keyword>
<dbReference type="Proteomes" id="UP000193334">
    <property type="component" value="Chromosome"/>
</dbReference>
<feature type="compositionally biased region" description="Low complexity" evidence="2">
    <location>
        <begin position="79"/>
        <end position="92"/>
    </location>
</feature>
<dbReference type="Pfam" id="PF00076">
    <property type="entry name" value="RRM_1"/>
    <property type="match status" value="1"/>
</dbReference>
<dbReference type="Gene3D" id="3.30.70.330">
    <property type="match status" value="1"/>
</dbReference>
<dbReference type="PROSITE" id="PS50102">
    <property type="entry name" value="RRM"/>
    <property type="match status" value="1"/>
</dbReference>
<gene>
    <name evidence="5" type="ORF">STSP1_00365</name>
</gene>
<keyword evidence="6" id="KW-1185">Reference proteome</keyword>
<dbReference type="KEGG" id="pbp:STSP1_00365"/>
<keyword evidence="3" id="KW-0472">Membrane</keyword>
<dbReference type="SUPFAM" id="SSF54928">
    <property type="entry name" value="RNA-binding domain, RBD"/>
    <property type="match status" value="1"/>
</dbReference>
<dbReference type="InterPro" id="IPR000504">
    <property type="entry name" value="RRM_dom"/>
</dbReference>
<dbReference type="EMBL" id="CP021023">
    <property type="protein sequence ID" value="ARN55995.1"/>
    <property type="molecule type" value="Genomic_DNA"/>
</dbReference>
<dbReference type="STRING" id="1941349.STSP1_00365"/>
<evidence type="ECO:0000313" key="5">
    <source>
        <dbReference type="EMBL" id="ARN55995.1"/>
    </source>
</evidence>
<keyword evidence="3" id="KW-0812">Transmembrane</keyword>
<dbReference type="InterPro" id="IPR052462">
    <property type="entry name" value="SLIRP/GR-RBP-like"/>
</dbReference>
<evidence type="ECO:0000256" key="3">
    <source>
        <dbReference type="SAM" id="Phobius"/>
    </source>
</evidence>
<evidence type="ECO:0000256" key="1">
    <source>
        <dbReference type="ARBA" id="ARBA00022884"/>
    </source>
</evidence>
<name>A0A1W6LJR2_9BACT</name>
<dbReference type="RefSeq" id="WP_226997494.1">
    <property type="nucleotide sequence ID" value="NZ_CP021023.1"/>
</dbReference>
<organism evidence="5 6">
    <name type="scientific">Sedimentisphaera salicampi</name>
    <dbReference type="NCBI Taxonomy" id="1941349"/>
    <lineage>
        <taxon>Bacteria</taxon>
        <taxon>Pseudomonadati</taxon>
        <taxon>Planctomycetota</taxon>
        <taxon>Phycisphaerae</taxon>
        <taxon>Sedimentisphaerales</taxon>
        <taxon>Sedimentisphaeraceae</taxon>
        <taxon>Sedimentisphaera</taxon>
    </lineage>
</organism>
<evidence type="ECO:0000313" key="6">
    <source>
        <dbReference type="Proteomes" id="UP000193334"/>
    </source>
</evidence>
<reference evidence="6" key="1">
    <citation type="submission" date="2017-04" db="EMBL/GenBank/DDBJ databases">
        <title>Comparative genomics and description of representatives of a novel lineage of planctomycetes thriving in anoxic sediments.</title>
        <authorList>
            <person name="Spring S."/>
            <person name="Bunk B."/>
            <person name="Sproer C."/>
        </authorList>
    </citation>
    <scope>NUCLEOTIDE SEQUENCE [LARGE SCALE GENOMIC DNA]</scope>
    <source>
        <strain evidence="6">ST-PulAB-D4</strain>
    </source>
</reference>